<accession>A0A1L9V3T3</accession>
<dbReference type="SUPFAM" id="SSF52833">
    <property type="entry name" value="Thioredoxin-like"/>
    <property type="match status" value="1"/>
</dbReference>
<dbReference type="VEuPathDB" id="FungiDB:ASPGLDRAFT_53505"/>
<keyword evidence="3" id="KW-0274">FAD</keyword>
<dbReference type="GeneID" id="34464257"/>
<dbReference type="Gene3D" id="3.30.9.10">
    <property type="entry name" value="D-Amino Acid Oxidase, subunit A, domain 2"/>
    <property type="match status" value="1"/>
</dbReference>
<proteinExistence type="inferred from homology"/>
<comment type="similarity">
    <text evidence="1">Belongs to the PheA/TfdB FAD monooxygenase family.</text>
</comment>
<dbReference type="STRING" id="1160497.A0A1L9V3T3"/>
<evidence type="ECO:0000256" key="2">
    <source>
        <dbReference type="ARBA" id="ARBA00022630"/>
    </source>
</evidence>
<keyword evidence="4" id="KW-0560">Oxidoreductase</keyword>
<dbReference type="Proteomes" id="UP000184300">
    <property type="component" value="Unassembled WGS sequence"/>
</dbReference>
<keyword evidence="2" id="KW-0285">Flavoprotein</keyword>
<name>A0A1L9V3T3_ASPGL</name>
<dbReference type="CDD" id="cd02979">
    <property type="entry name" value="PHOX_C"/>
    <property type="match status" value="1"/>
</dbReference>
<keyword evidence="8" id="KW-1185">Reference proteome</keyword>
<dbReference type="PANTHER" id="PTHR43004">
    <property type="entry name" value="TRK SYSTEM POTASSIUM UPTAKE PROTEIN"/>
    <property type="match status" value="1"/>
</dbReference>
<dbReference type="Gene3D" id="3.50.50.60">
    <property type="entry name" value="FAD/NAD(P)-binding domain"/>
    <property type="match status" value="1"/>
</dbReference>
<evidence type="ECO:0000313" key="8">
    <source>
        <dbReference type="Proteomes" id="UP000184300"/>
    </source>
</evidence>
<dbReference type="InterPro" id="IPR036188">
    <property type="entry name" value="FAD/NAD-bd_sf"/>
</dbReference>
<dbReference type="OrthoDB" id="1716816at2759"/>
<dbReference type="SUPFAM" id="SSF51905">
    <property type="entry name" value="FAD/NAD(P)-binding domain"/>
    <property type="match status" value="1"/>
</dbReference>
<reference evidence="8" key="1">
    <citation type="journal article" date="2017" name="Genome Biol.">
        <title>Comparative genomics reveals high biological diversity and specific adaptations in the industrially and medically important fungal genus Aspergillus.</title>
        <authorList>
            <person name="de Vries R.P."/>
            <person name="Riley R."/>
            <person name="Wiebenga A."/>
            <person name="Aguilar-Osorio G."/>
            <person name="Amillis S."/>
            <person name="Uchima C.A."/>
            <person name="Anderluh G."/>
            <person name="Asadollahi M."/>
            <person name="Askin M."/>
            <person name="Barry K."/>
            <person name="Battaglia E."/>
            <person name="Bayram O."/>
            <person name="Benocci T."/>
            <person name="Braus-Stromeyer S.A."/>
            <person name="Caldana C."/>
            <person name="Canovas D."/>
            <person name="Cerqueira G.C."/>
            <person name="Chen F."/>
            <person name="Chen W."/>
            <person name="Choi C."/>
            <person name="Clum A."/>
            <person name="Dos Santos R.A."/>
            <person name="Damasio A.R."/>
            <person name="Diallinas G."/>
            <person name="Emri T."/>
            <person name="Fekete E."/>
            <person name="Flipphi M."/>
            <person name="Freyberg S."/>
            <person name="Gallo A."/>
            <person name="Gournas C."/>
            <person name="Habgood R."/>
            <person name="Hainaut M."/>
            <person name="Harispe M.L."/>
            <person name="Henrissat B."/>
            <person name="Hilden K.S."/>
            <person name="Hope R."/>
            <person name="Hossain A."/>
            <person name="Karabika E."/>
            <person name="Karaffa L."/>
            <person name="Karanyi Z."/>
            <person name="Krasevec N."/>
            <person name="Kuo A."/>
            <person name="Kusch H."/>
            <person name="LaButti K."/>
            <person name="Lagendijk E.L."/>
            <person name="Lapidus A."/>
            <person name="Levasseur A."/>
            <person name="Lindquist E."/>
            <person name="Lipzen A."/>
            <person name="Logrieco A.F."/>
            <person name="MacCabe A."/>
            <person name="Maekelae M.R."/>
            <person name="Malavazi I."/>
            <person name="Melin P."/>
            <person name="Meyer V."/>
            <person name="Mielnichuk N."/>
            <person name="Miskei M."/>
            <person name="Molnar A.P."/>
            <person name="Mule G."/>
            <person name="Ngan C.Y."/>
            <person name="Orejas M."/>
            <person name="Orosz E."/>
            <person name="Ouedraogo J.P."/>
            <person name="Overkamp K.M."/>
            <person name="Park H.-S."/>
            <person name="Perrone G."/>
            <person name="Piumi F."/>
            <person name="Punt P.J."/>
            <person name="Ram A.F."/>
            <person name="Ramon A."/>
            <person name="Rauscher S."/>
            <person name="Record E."/>
            <person name="Riano-Pachon D.M."/>
            <person name="Robert V."/>
            <person name="Roehrig J."/>
            <person name="Ruller R."/>
            <person name="Salamov A."/>
            <person name="Salih N.S."/>
            <person name="Samson R.A."/>
            <person name="Sandor E."/>
            <person name="Sanguinetti M."/>
            <person name="Schuetze T."/>
            <person name="Sepcic K."/>
            <person name="Shelest E."/>
            <person name="Sherlock G."/>
            <person name="Sophianopoulou V."/>
            <person name="Squina F.M."/>
            <person name="Sun H."/>
            <person name="Susca A."/>
            <person name="Todd R.B."/>
            <person name="Tsang A."/>
            <person name="Unkles S.E."/>
            <person name="van de Wiele N."/>
            <person name="van Rossen-Uffink D."/>
            <person name="Oliveira J.V."/>
            <person name="Vesth T.C."/>
            <person name="Visser J."/>
            <person name="Yu J.-H."/>
            <person name="Zhou M."/>
            <person name="Andersen M.R."/>
            <person name="Archer D.B."/>
            <person name="Baker S.E."/>
            <person name="Benoit I."/>
            <person name="Brakhage A.A."/>
            <person name="Braus G.H."/>
            <person name="Fischer R."/>
            <person name="Frisvad J.C."/>
            <person name="Goldman G.H."/>
            <person name="Houbraken J."/>
            <person name="Oakley B."/>
            <person name="Pocsi I."/>
            <person name="Scazzocchio C."/>
            <person name="Seiboth B."/>
            <person name="vanKuyk P.A."/>
            <person name="Wortman J."/>
            <person name="Dyer P.S."/>
            <person name="Grigoriev I.V."/>
        </authorList>
    </citation>
    <scope>NUCLEOTIDE SEQUENCE [LARGE SCALE GENOMIC DNA]</scope>
    <source>
        <strain evidence="8">CBS 516.65</strain>
    </source>
</reference>
<dbReference type="RefSeq" id="XP_022395274.1">
    <property type="nucleotide sequence ID" value="XM_022547996.1"/>
</dbReference>
<dbReference type="Pfam" id="PF07976">
    <property type="entry name" value="Phe_hydrox_dim"/>
    <property type="match status" value="1"/>
</dbReference>
<evidence type="ECO:0000259" key="5">
    <source>
        <dbReference type="Pfam" id="PF01494"/>
    </source>
</evidence>
<evidence type="ECO:0000259" key="6">
    <source>
        <dbReference type="Pfam" id="PF07976"/>
    </source>
</evidence>
<evidence type="ECO:0000256" key="3">
    <source>
        <dbReference type="ARBA" id="ARBA00022827"/>
    </source>
</evidence>
<dbReference type="EMBL" id="KV878932">
    <property type="protein sequence ID" value="OJJ78576.1"/>
    <property type="molecule type" value="Genomic_DNA"/>
</dbReference>
<dbReference type="InterPro" id="IPR002938">
    <property type="entry name" value="FAD-bd"/>
</dbReference>
<dbReference type="AlphaFoldDB" id="A0A1L9V3T3"/>
<sequence length="568" mass="64849">MPIDLLIVGAGPAGLLAACWASQYPVSTRIIDKHPSRKPTGHADGIHSRTLEILDSFGIVDRIMRLGAQEIEMCYWGRDEKHGKLQREKRLRSQPEELSRFSQRLLNQGIMEEVMIDYLREKGVQVEWNTAAESLEINHDDLPVVRVSRGQGEKDTIKAQYVIGCDGVHSWTRHQLQIPMDALSAPSEESTWGVMDIVPISDFPDIRQSSAIHACSRSGIMQLPRENRLIRLYIQLKSDDELAQQAIQNAHDETTPKRLLQIAQRTYEPYKMDFKRCDWWSLYHIGQRLVPEYRIRNRIFLAGDAAHTHSPKGGQGMNVSMQDTHNLVWKLASVILGQVDPSILETYNYERRPVAQELMRMDSDLVHAYEQQPGTGGHTSSVDEIRERYTGFMTGVQVKYPSNILVTTRKDSMARNLGVGMRLPSFRVVYQASASLLHLAERLVSNGYWRILVFSGDLHRDQNRRCLDSFAEDFKPRLETMRIPIEMLLVHSSPRTDISILDLPDIFHPFDESFGWDYSRVFADVDAYEGYRVEDGCVAVCRPDQHVGWIGSDVASLEEYFSFVNSCA</sequence>
<dbReference type="PRINTS" id="PR00420">
    <property type="entry name" value="RNGMNOXGNASE"/>
</dbReference>
<evidence type="ECO:0008006" key="9">
    <source>
        <dbReference type="Google" id="ProtNLM"/>
    </source>
</evidence>
<dbReference type="InterPro" id="IPR050641">
    <property type="entry name" value="RIFMO-like"/>
</dbReference>
<dbReference type="InterPro" id="IPR038220">
    <property type="entry name" value="PHOX_C_sf"/>
</dbReference>
<dbReference type="InterPro" id="IPR012941">
    <property type="entry name" value="Phe_hydrox_C_dim_dom"/>
</dbReference>
<dbReference type="PANTHER" id="PTHR43004:SF20">
    <property type="entry name" value="2-MONOOXYGENASE, PUTATIVE (AFU_ORTHOLOGUE AFUA_1G13660)-RELATED"/>
    <property type="match status" value="1"/>
</dbReference>
<dbReference type="InterPro" id="IPR036249">
    <property type="entry name" value="Thioredoxin-like_sf"/>
</dbReference>
<feature type="domain" description="FAD-binding" evidence="5">
    <location>
        <begin position="4"/>
        <end position="360"/>
    </location>
</feature>
<organism evidence="7 8">
    <name type="scientific">Aspergillus glaucus CBS 516.65</name>
    <dbReference type="NCBI Taxonomy" id="1160497"/>
    <lineage>
        <taxon>Eukaryota</taxon>
        <taxon>Fungi</taxon>
        <taxon>Dikarya</taxon>
        <taxon>Ascomycota</taxon>
        <taxon>Pezizomycotina</taxon>
        <taxon>Eurotiomycetes</taxon>
        <taxon>Eurotiomycetidae</taxon>
        <taxon>Eurotiales</taxon>
        <taxon>Aspergillaceae</taxon>
        <taxon>Aspergillus</taxon>
        <taxon>Aspergillus subgen. Aspergillus</taxon>
    </lineage>
</organism>
<evidence type="ECO:0000313" key="7">
    <source>
        <dbReference type="EMBL" id="OJJ78576.1"/>
    </source>
</evidence>
<dbReference type="Gene3D" id="3.40.30.20">
    <property type="match status" value="1"/>
</dbReference>
<dbReference type="GO" id="GO:0071949">
    <property type="term" value="F:FAD binding"/>
    <property type="evidence" value="ECO:0007669"/>
    <property type="project" value="InterPro"/>
</dbReference>
<evidence type="ECO:0000256" key="4">
    <source>
        <dbReference type="ARBA" id="ARBA00023002"/>
    </source>
</evidence>
<gene>
    <name evidence="7" type="ORF">ASPGLDRAFT_53505</name>
</gene>
<evidence type="ECO:0000256" key="1">
    <source>
        <dbReference type="ARBA" id="ARBA00007801"/>
    </source>
</evidence>
<dbReference type="SUPFAM" id="SSF54373">
    <property type="entry name" value="FAD-linked reductases, C-terminal domain"/>
    <property type="match status" value="1"/>
</dbReference>
<feature type="domain" description="Phenol hydroxylase-like C-terminal dimerisation" evidence="6">
    <location>
        <begin position="398"/>
        <end position="562"/>
    </location>
</feature>
<dbReference type="GO" id="GO:0016709">
    <property type="term" value="F:oxidoreductase activity, acting on paired donors, with incorporation or reduction of molecular oxygen, NAD(P)H as one donor, and incorporation of one atom of oxygen"/>
    <property type="evidence" value="ECO:0007669"/>
    <property type="project" value="UniProtKB-ARBA"/>
</dbReference>
<dbReference type="Pfam" id="PF01494">
    <property type="entry name" value="FAD_binding_3"/>
    <property type="match status" value="1"/>
</dbReference>
<protein>
    <recommendedName>
        <fullName evidence="9">FAD-binding domain-containing protein</fullName>
    </recommendedName>
</protein>